<sequence>MELDELIASLPRHLVSWLKEEADNRPVVMCTDPLNHPEIRQRCRLYTDLPSFLCDSAELTNLIDPSNTATPVVIVDNATSADVCIQAREEAETLRSAGRFRNASFGASSRKAVDSKTRSDEIVWIREQDLTALPACTRILALIEELRDALNAGFVLLGTEFKAYRTELQLSVYPSGTAGYSAHMDAGAESGWLSSEAIISNTASFQSAVQIGSP</sequence>
<organism evidence="1 2">
    <name type="scientific">Besnoitia besnoiti</name>
    <name type="common">Apicomplexan protozoan</name>
    <dbReference type="NCBI Taxonomy" id="94643"/>
    <lineage>
        <taxon>Eukaryota</taxon>
        <taxon>Sar</taxon>
        <taxon>Alveolata</taxon>
        <taxon>Apicomplexa</taxon>
        <taxon>Conoidasida</taxon>
        <taxon>Coccidia</taxon>
        <taxon>Eucoccidiorida</taxon>
        <taxon>Eimeriorina</taxon>
        <taxon>Sarcocystidae</taxon>
        <taxon>Besnoitia</taxon>
    </lineage>
</organism>
<dbReference type="Proteomes" id="UP000224006">
    <property type="component" value="Chromosome I"/>
</dbReference>
<name>A0A2A9MQW9_BESBE</name>
<dbReference type="STRING" id="94643.A0A2A9MQW9"/>
<proteinExistence type="predicted"/>
<dbReference type="VEuPathDB" id="ToxoDB:BESB_008740"/>
<dbReference type="RefSeq" id="XP_029222541.1">
    <property type="nucleotide sequence ID" value="XM_029359628.1"/>
</dbReference>
<evidence type="ECO:0000313" key="2">
    <source>
        <dbReference type="Proteomes" id="UP000224006"/>
    </source>
</evidence>
<keyword evidence="2" id="KW-1185">Reference proteome</keyword>
<dbReference type="AlphaFoldDB" id="A0A2A9MQW9"/>
<dbReference type="Gene3D" id="2.60.120.620">
    <property type="entry name" value="q2cbj1_9rhob like domain"/>
    <property type="match status" value="1"/>
</dbReference>
<dbReference type="OrthoDB" id="329133at2759"/>
<dbReference type="KEGG" id="bbes:BESB_008740"/>
<reference evidence="1 2" key="1">
    <citation type="submission" date="2017-09" db="EMBL/GenBank/DDBJ databases">
        <title>Genome sequencing of Besnoitia besnoiti strain Bb-Ger1.</title>
        <authorList>
            <person name="Schares G."/>
            <person name="Venepally P."/>
            <person name="Lorenzi H.A."/>
        </authorList>
    </citation>
    <scope>NUCLEOTIDE SEQUENCE [LARGE SCALE GENOMIC DNA]</scope>
    <source>
        <strain evidence="1 2">Bb-Ger1</strain>
    </source>
</reference>
<dbReference type="EMBL" id="NWUJ01000001">
    <property type="protein sequence ID" value="PFH38532.1"/>
    <property type="molecule type" value="Genomic_DNA"/>
</dbReference>
<evidence type="ECO:0000313" key="1">
    <source>
        <dbReference type="EMBL" id="PFH38532.1"/>
    </source>
</evidence>
<dbReference type="GeneID" id="40305936"/>
<accession>A0A2A9MQW9</accession>
<protein>
    <submittedName>
        <fullName evidence="1">Oxidoreductase, 2OG-Fe(II) oxygenase family protein</fullName>
    </submittedName>
</protein>
<gene>
    <name evidence="1" type="ORF">BESB_008740</name>
</gene>
<comment type="caution">
    <text evidence="1">The sequence shown here is derived from an EMBL/GenBank/DDBJ whole genome shotgun (WGS) entry which is preliminary data.</text>
</comment>